<sequence length="97" mass="12033">MTQQDYRTYASLALFMKKNVWGRTITRITHHSYLFNTRYFIPVTIPVTYRLMRKELFRFGGFDKQIEQRFYSNPMEKSREKRNETIKQKRQNRKIKM</sequence>
<evidence type="ECO:0000256" key="1">
    <source>
        <dbReference type="SAM" id="MobiDB-lite"/>
    </source>
</evidence>
<protein>
    <submittedName>
        <fullName evidence="2">Uncharacterized protein</fullName>
    </submittedName>
</protein>
<keyword evidence="3" id="KW-1185">Reference proteome</keyword>
<accession>A0ABD1ZYL9</accession>
<gene>
    <name evidence="2" type="ORF">V1478_016990</name>
</gene>
<feature type="compositionally biased region" description="Basic residues" evidence="1">
    <location>
        <begin position="88"/>
        <end position="97"/>
    </location>
</feature>
<evidence type="ECO:0000313" key="2">
    <source>
        <dbReference type="EMBL" id="KAL2713292.1"/>
    </source>
</evidence>
<feature type="region of interest" description="Disordered" evidence="1">
    <location>
        <begin position="73"/>
        <end position="97"/>
    </location>
</feature>
<name>A0ABD1ZYL9_VESSQ</name>
<dbReference type="AlphaFoldDB" id="A0ABD1ZYL9"/>
<evidence type="ECO:0000313" key="3">
    <source>
        <dbReference type="Proteomes" id="UP001607302"/>
    </source>
</evidence>
<dbReference type="EMBL" id="JAUDFV010000158">
    <property type="protein sequence ID" value="KAL2713292.1"/>
    <property type="molecule type" value="Genomic_DNA"/>
</dbReference>
<feature type="compositionally biased region" description="Basic and acidic residues" evidence="1">
    <location>
        <begin position="76"/>
        <end position="87"/>
    </location>
</feature>
<comment type="caution">
    <text evidence="2">The sequence shown here is derived from an EMBL/GenBank/DDBJ whole genome shotgun (WGS) entry which is preliminary data.</text>
</comment>
<dbReference type="Proteomes" id="UP001607302">
    <property type="component" value="Unassembled WGS sequence"/>
</dbReference>
<organism evidence="2 3">
    <name type="scientific">Vespula squamosa</name>
    <name type="common">Southern yellow jacket</name>
    <name type="synonym">Wasp</name>
    <dbReference type="NCBI Taxonomy" id="30214"/>
    <lineage>
        <taxon>Eukaryota</taxon>
        <taxon>Metazoa</taxon>
        <taxon>Ecdysozoa</taxon>
        <taxon>Arthropoda</taxon>
        <taxon>Hexapoda</taxon>
        <taxon>Insecta</taxon>
        <taxon>Pterygota</taxon>
        <taxon>Neoptera</taxon>
        <taxon>Endopterygota</taxon>
        <taxon>Hymenoptera</taxon>
        <taxon>Apocrita</taxon>
        <taxon>Aculeata</taxon>
        <taxon>Vespoidea</taxon>
        <taxon>Vespidae</taxon>
        <taxon>Vespinae</taxon>
        <taxon>Vespula</taxon>
    </lineage>
</organism>
<proteinExistence type="predicted"/>
<reference evidence="2 3" key="1">
    <citation type="journal article" date="2024" name="Ann. Entomol. Soc. Am.">
        <title>Genomic analyses of the southern and eastern yellowjacket wasps (Hymenoptera: Vespidae) reveal evolutionary signatures of social life.</title>
        <authorList>
            <person name="Catto M.A."/>
            <person name="Caine P.B."/>
            <person name="Orr S.E."/>
            <person name="Hunt B.G."/>
            <person name="Goodisman M.A.D."/>
        </authorList>
    </citation>
    <scope>NUCLEOTIDE SEQUENCE [LARGE SCALE GENOMIC DNA]</scope>
    <source>
        <strain evidence="2">233</strain>
        <tissue evidence="2">Head and thorax</tissue>
    </source>
</reference>